<proteinExistence type="predicted"/>
<accession>A0A918F0K3</accession>
<protein>
    <submittedName>
        <fullName evidence="5">AsnC family transcriptional regulator</fullName>
    </submittedName>
</protein>
<dbReference type="InterPro" id="IPR019887">
    <property type="entry name" value="Tscrpt_reg_AsnC/Lrp_C"/>
</dbReference>
<dbReference type="SUPFAM" id="SSF54909">
    <property type="entry name" value="Dimeric alpha+beta barrel"/>
    <property type="match status" value="1"/>
</dbReference>
<evidence type="ECO:0000259" key="4">
    <source>
        <dbReference type="PROSITE" id="PS50956"/>
    </source>
</evidence>
<dbReference type="Proteomes" id="UP000603865">
    <property type="component" value="Unassembled WGS sequence"/>
</dbReference>
<dbReference type="AlphaFoldDB" id="A0A918F0K3"/>
<dbReference type="RefSeq" id="WP_229775833.1">
    <property type="nucleotide sequence ID" value="NZ_BMQL01000002.1"/>
</dbReference>
<keyword evidence="6" id="KW-1185">Reference proteome</keyword>
<evidence type="ECO:0000313" key="5">
    <source>
        <dbReference type="EMBL" id="GGQ96840.1"/>
    </source>
</evidence>
<dbReference type="EMBL" id="BMQL01000002">
    <property type="protein sequence ID" value="GGQ96840.1"/>
    <property type="molecule type" value="Genomic_DNA"/>
</dbReference>
<dbReference type="InterPro" id="IPR011008">
    <property type="entry name" value="Dimeric_a/b-barrel"/>
</dbReference>
<sequence>MSLTFDRERLLDETGCALLAALQENARMPFSELGRRVNLSAPAVAERLRRMEDAGIVRGYRVLLSPAALGLRLQAYIRITVRYGLYDAFATQLHDMPEVLNADRVTGEDCYVLKVAVRDVEHLERVINAINRYGEPVTSIILSSKIEDRPLLPS</sequence>
<dbReference type="Pfam" id="PF13404">
    <property type="entry name" value="HTH_AsnC-type"/>
    <property type="match status" value="1"/>
</dbReference>
<dbReference type="InterPro" id="IPR000485">
    <property type="entry name" value="AsnC-type_HTH_dom"/>
</dbReference>
<comment type="caution">
    <text evidence="5">The sequence shown here is derived from an EMBL/GenBank/DDBJ whole genome shotgun (WGS) entry which is preliminary data.</text>
</comment>
<reference evidence="5" key="1">
    <citation type="journal article" date="2014" name="Int. J. Syst. Evol. Microbiol.">
        <title>Complete genome sequence of Corynebacterium casei LMG S-19264T (=DSM 44701T), isolated from a smear-ripened cheese.</title>
        <authorList>
            <consortium name="US DOE Joint Genome Institute (JGI-PGF)"/>
            <person name="Walter F."/>
            <person name="Albersmeier A."/>
            <person name="Kalinowski J."/>
            <person name="Ruckert C."/>
        </authorList>
    </citation>
    <scope>NUCLEOTIDE SEQUENCE</scope>
    <source>
        <strain evidence="5">JCM 31311</strain>
    </source>
</reference>
<evidence type="ECO:0000313" key="6">
    <source>
        <dbReference type="Proteomes" id="UP000603865"/>
    </source>
</evidence>
<dbReference type="GO" id="GO:0005829">
    <property type="term" value="C:cytosol"/>
    <property type="evidence" value="ECO:0007669"/>
    <property type="project" value="TreeGrafter"/>
</dbReference>
<organism evidence="5 6">
    <name type="scientific">Deinococcus ruber</name>
    <dbReference type="NCBI Taxonomy" id="1848197"/>
    <lineage>
        <taxon>Bacteria</taxon>
        <taxon>Thermotogati</taxon>
        <taxon>Deinococcota</taxon>
        <taxon>Deinococci</taxon>
        <taxon>Deinococcales</taxon>
        <taxon>Deinococcaceae</taxon>
        <taxon>Deinococcus</taxon>
    </lineage>
</organism>
<keyword evidence="3" id="KW-0804">Transcription</keyword>
<dbReference type="InterPro" id="IPR036390">
    <property type="entry name" value="WH_DNA-bd_sf"/>
</dbReference>
<dbReference type="InterPro" id="IPR011991">
    <property type="entry name" value="ArsR-like_HTH"/>
</dbReference>
<keyword evidence="2" id="KW-0238">DNA-binding</keyword>
<dbReference type="Gene3D" id="1.10.10.10">
    <property type="entry name" value="Winged helix-like DNA-binding domain superfamily/Winged helix DNA-binding domain"/>
    <property type="match status" value="1"/>
</dbReference>
<dbReference type="SUPFAM" id="SSF46785">
    <property type="entry name" value="Winged helix' DNA-binding domain"/>
    <property type="match status" value="1"/>
</dbReference>
<evidence type="ECO:0000256" key="1">
    <source>
        <dbReference type="ARBA" id="ARBA00023015"/>
    </source>
</evidence>
<dbReference type="PANTHER" id="PTHR30154">
    <property type="entry name" value="LEUCINE-RESPONSIVE REGULATORY PROTEIN"/>
    <property type="match status" value="1"/>
</dbReference>
<dbReference type="CDD" id="cd00090">
    <property type="entry name" value="HTH_ARSR"/>
    <property type="match status" value="1"/>
</dbReference>
<dbReference type="PROSITE" id="PS00519">
    <property type="entry name" value="HTH_ASNC_1"/>
    <property type="match status" value="1"/>
</dbReference>
<dbReference type="PANTHER" id="PTHR30154:SF53">
    <property type="entry name" value="HTH-TYPE TRANSCRIPTIONAL REGULATOR LRPC"/>
    <property type="match status" value="1"/>
</dbReference>
<dbReference type="PROSITE" id="PS50956">
    <property type="entry name" value="HTH_ASNC_2"/>
    <property type="match status" value="1"/>
</dbReference>
<dbReference type="Pfam" id="PF01037">
    <property type="entry name" value="AsnC_trans_reg"/>
    <property type="match status" value="1"/>
</dbReference>
<dbReference type="PRINTS" id="PR00033">
    <property type="entry name" value="HTHASNC"/>
</dbReference>
<evidence type="ECO:0000256" key="2">
    <source>
        <dbReference type="ARBA" id="ARBA00023125"/>
    </source>
</evidence>
<dbReference type="InterPro" id="IPR019888">
    <property type="entry name" value="Tscrpt_reg_AsnC-like"/>
</dbReference>
<keyword evidence="1" id="KW-0805">Transcription regulation</keyword>
<dbReference type="InterPro" id="IPR036388">
    <property type="entry name" value="WH-like_DNA-bd_sf"/>
</dbReference>
<name>A0A918F0K3_9DEIO</name>
<dbReference type="GO" id="GO:0043200">
    <property type="term" value="P:response to amino acid"/>
    <property type="evidence" value="ECO:0007669"/>
    <property type="project" value="TreeGrafter"/>
</dbReference>
<dbReference type="InterPro" id="IPR019885">
    <property type="entry name" value="Tscrpt_reg_HTH_AsnC-type_CS"/>
</dbReference>
<evidence type="ECO:0000256" key="3">
    <source>
        <dbReference type="ARBA" id="ARBA00023163"/>
    </source>
</evidence>
<gene>
    <name evidence="5" type="ORF">GCM10008957_06390</name>
</gene>
<dbReference type="GO" id="GO:0043565">
    <property type="term" value="F:sequence-specific DNA binding"/>
    <property type="evidence" value="ECO:0007669"/>
    <property type="project" value="InterPro"/>
</dbReference>
<dbReference type="SMART" id="SM00344">
    <property type="entry name" value="HTH_ASNC"/>
    <property type="match status" value="1"/>
</dbReference>
<dbReference type="Gene3D" id="3.30.70.920">
    <property type="match status" value="1"/>
</dbReference>
<reference evidence="5" key="2">
    <citation type="submission" date="2020-09" db="EMBL/GenBank/DDBJ databases">
        <authorList>
            <person name="Sun Q."/>
            <person name="Ohkuma M."/>
        </authorList>
    </citation>
    <scope>NUCLEOTIDE SEQUENCE</scope>
    <source>
        <strain evidence="5">JCM 31311</strain>
    </source>
</reference>
<feature type="domain" description="HTH asnC-type" evidence="4">
    <location>
        <begin position="11"/>
        <end position="72"/>
    </location>
</feature>